<name>A0A844C7N8_9LACT</name>
<evidence type="ECO:0000313" key="4">
    <source>
        <dbReference type="Proteomes" id="UP000440066"/>
    </source>
</evidence>
<dbReference type="InterPro" id="IPR038718">
    <property type="entry name" value="SNF2-like_sf"/>
</dbReference>
<feature type="domain" description="Helicase ATP-binding" evidence="2">
    <location>
        <begin position="13"/>
        <end position="179"/>
    </location>
</feature>
<dbReference type="EMBL" id="WJQT01000006">
    <property type="protein sequence ID" value="MRJ47096.1"/>
    <property type="molecule type" value="Genomic_DNA"/>
</dbReference>
<keyword evidence="3" id="KW-0378">Hydrolase</keyword>
<dbReference type="GO" id="GO:0005524">
    <property type="term" value="F:ATP binding"/>
    <property type="evidence" value="ECO:0007669"/>
    <property type="project" value="InterPro"/>
</dbReference>
<dbReference type="CDD" id="cd18013">
    <property type="entry name" value="DEXQc_bact_SNF2"/>
    <property type="match status" value="1"/>
</dbReference>
<evidence type="ECO:0000256" key="1">
    <source>
        <dbReference type="SAM" id="Phobius"/>
    </source>
</evidence>
<dbReference type="SUPFAM" id="SSF52540">
    <property type="entry name" value="P-loop containing nucleoside triphosphate hydrolases"/>
    <property type="match status" value="2"/>
</dbReference>
<keyword evidence="1" id="KW-0812">Transmembrane</keyword>
<dbReference type="Gene3D" id="3.40.50.10810">
    <property type="entry name" value="Tandem AAA-ATPase domain"/>
    <property type="match status" value="1"/>
</dbReference>
<keyword evidence="1" id="KW-1133">Transmembrane helix</keyword>
<keyword evidence="3" id="KW-0347">Helicase</keyword>
<evidence type="ECO:0000259" key="2">
    <source>
        <dbReference type="PROSITE" id="PS51192"/>
    </source>
</evidence>
<keyword evidence="3" id="KW-0067">ATP-binding</keyword>
<protein>
    <submittedName>
        <fullName evidence="3">DEAD/DEAH box helicase</fullName>
    </submittedName>
</protein>
<proteinExistence type="predicted"/>
<dbReference type="InterPro" id="IPR027417">
    <property type="entry name" value="P-loop_NTPase"/>
</dbReference>
<keyword evidence="3" id="KW-0547">Nucleotide-binding</keyword>
<dbReference type="PROSITE" id="PS51192">
    <property type="entry name" value="HELICASE_ATP_BIND_1"/>
    <property type="match status" value="1"/>
</dbReference>
<dbReference type="InterPro" id="IPR014001">
    <property type="entry name" value="Helicase_ATP-bd"/>
</dbReference>
<dbReference type="RefSeq" id="WP_366927766.1">
    <property type="nucleotide sequence ID" value="NZ_WJQT01000006.1"/>
</dbReference>
<gene>
    <name evidence="3" type="ORF">GF867_05925</name>
</gene>
<evidence type="ECO:0000313" key="3">
    <source>
        <dbReference type="EMBL" id="MRJ47096.1"/>
    </source>
</evidence>
<dbReference type="Pfam" id="PF00176">
    <property type="entry name" value="SNF2-rel_dom"/>
    <property type="match status" value="1"/>
</dbReference>
<feature type="transmembrane region" description="Helical" evidence="1">
    <location>
        <begin position="21"/>
        <end position="40"/>
    </location>
</feature>
<accession>A0A844C7N8</accession>
<dbReference type="GO" id="GO:0004386">
    <property type="term" value="F:helicase activity"/>
    <property type="evidence" value="ECO:0007669"/>
    <property type="project" value="UniProtKB-KW"/>
</dbReference>
<keyword evidence="1" id="KW-0472">Membrane</keyword>
<reference evidence="3 4" key="1">
    <citation type="submission" date="2019-11" db="EMBL/GenBank/DDBJ databases">
        <title>Characterisation of Fundicoccus ignavus gen. nov. sp. nov., a novel genus of the family Aerococcaceae from bulk tank milk.</title>
        <authorList>
            <person name="Siebert A."/>
            <person name="Huptas C."/>
            <person name="Wenning M."/>
            <person name="Scherer S."/>
            <person name="Doll E.V."/>
        </authorList>
    </citation>
    <scope>NUCLEOTIDE SEQUENCE [LARGE SCALE GENOMIC DNA]</scope>
    <source>
        <strain evidence="3 4">DSM 109652</strain>
    </source>
</reference>
<dbReference type="SMART" id="SM00487">
    <property type="entry name" value="DEXDc"/>
    <property type="match status" value="1"/>
</dbReference>
<sequence length="449" mass="51260">MKFNPYPYQASMTEYIEKHEVSALFLAMGLGKTVITLSAIQNLMFDSFEVKKVLIIAPIRVARDTWPDECDKWEHLKLLNYSTVIGCATERTQALKQKADIYFINRENVDWLVNKSEMSFDFDMVVIDELSSFKSHTAKRFKALVQVRPIIKRMVGLTGTPSSNGLMDLWAPFRILDKGERLGRFITQYRQTYFEPDKRNGMIIYSYKLRTGAEEAIYEKIGDMTVSMKAEDYLDMPDLIMNKVSVELSDKEQATYDQLKKDMLVTLGDREIDAVNAAVLSGKLLQMASGSVYGEERESIHLHDKKLDALGDLIEGANGKPLLIIYWYKHDLHRIQGRFDVRELKSKQDFKDWNKGEVPVAVIHPASAGHGLNLQSGGSTIVWFTLTWSLELYEQTNARLYRQGQTESVIVHHILAKNTLDEYVLKALKNKSQNQNALIDAVKANLEVS</sequence>
<dbReference type="AlphaFoldDB" id="A0A844C7N8"/>
<dbReference type="Proteomes" id="UP000440066">
    <property type="component" value="Unassembled WGS sequence"/>
</dbReference>
<organism evidence="3 4">
    <name type="scientific">Fundicoccus ignavus</name>
    <dbReference type="NCBI Taxonomy" id="2664442"/>
    <lineage>
        <taxon>Bacteria</taxon>
        <taxon>Bacillati</taxon>
        <taxon>Bacillota</taxon>
        <taxon>Bacilli</taxon>
        <taxon>Lactobacillales</taxon>
        <taxon>Aerococcaceae</taxon>
        <taxon>Fundicoccus</taxon>
    </lineage>
</organism>
<dbReference type="PANTHER" id="PTHR10799">
    <property type="entry name" value="SNF2/RAD54 HELICASE FAMILY"/>
    <property type="match status" value="1"/>
</dbReference>
<dbReference type="Gene3D" id="3.40.50.300">
    <property type="entry name" value="P-loop containing nucleotide triphosphate hydrolases"/>
    <property type="match status" value="1"/>
</dbReference>
<comment type="caution">
    <text evidence="3">The sequence shown here is derived from an EMBL/GenBank/DDBJ whole genome shotgun (WGS) entry which is preliminary data.</text>
</comment>
<dbReference type="InterPro" id="IPR000330">
    <property type="entry name" value="SNF2_N"/>
</dbReference>